<feature type="compositionally biased region" description="Polar residues" evidence="1">
    <location>
        <begin position="165"/>
        <end position="179"/>
    </location>
</feature>
<protein>
    <submittedName>
        <fullName evidence="2">Uncharacterized protein</fullName>
    </submittedName>
</protein>
<organism evidence="2 3">
    <name type="scientific">Thlaspi arvense</name>
    <name type="common">Field penny-cress</name>
    <dbReference type="NCBI Taxonomy" id="13288"/>
    <lineage>
        <taxon>Eukaryota</taxon>
        <taxon>Viridiplantae</taxon>
        <taxon>Streptophyta</taxon>
        <taxon>Embryophyta</taxon>
        <taxon>Tracheophyta</taxon>
        <taxon>Spermatophyta</taxon>
        <taxon>Magnoliopsida</taxon>
        <taxon>eudicotyledons</taxon>
        <taxon>Gunneridae</taxon>
        <taxon>Pentapetalae</taxon>
        <taxon>rosids</taxon>
        <taxon>malvids</taxon>
        <taxon>Brassicales</taxon>
        <taxon>Brassicaceae</taxon>
        <taxon>Thlaspideae</taxon>
        <taxon>Thlaspi</taxon>
    </lineage>
</organism>
<sequence>MERAAIEAEDRALAERRTQEEGAPDKVAERIIRFAGHSQIVGTSIGLRDGILGDAVEPYLGSDPDNFEDHKDQKIWPLETKKGESVQHITELSPLSKKARALRISRKRSTPEDLGGATAAPTKKRARLAKMSDSSTREEVGKLSALVGDQLSESPQFQRTKEDSSSSIPATAEVGTSDTAAGLGGDLSDQGNPPVKEEQANVEPKLGVENSYNAHRGMGLFR</sequence>
<proteinExistence type="predicted"/>
<dbReference type="AlphaFoldDB" id="A0AAU9RZJ6"/>
<name>A0AAU9RZJ6_THLAR</name>
<reference evidence="2 3" key="1">
    <citation type="submission" date="2022-03" db="EMBL/GenBank/DDBJ databases">
        <authorList>
            <person name="Nunn A."/>
            <person name="Chopra R."/>
            <person name="Nunn A."/>
            <person name="Contreras Garrido A."/>
        </authorList>
    </citation>
    <scope>NUCLEOTIDE SEQUENCE [LARGE SCALE GENOMIC DNA]</scope>
</reference>
<evidence type="ECO:0000256" key="1">
    <source>
        <dbReference type="SAM" id="MobiDB-lite"/>
    </source>
</evidence>
<dbReference type="EMBL" id="OU466859">
    <property type="protein sequence ID" value="CAH2052278.1"/>
    <property type="molecule type" value="Genomic_DNA"/>
</dbReference>
<accession>A0AAU9RZJ6</accession>
<keyword evidence="3" id="KW-1185">Reference proteome</keyword>
<feature type="region of interest" description="Disordered" evidence="1">
    <location>
        <begin position="1"/>
        <end position="24"/>
    </location>
</feature>
<evidence type="ECO:0000313" key="2">
    <source>
        <dbReference type="EMBL" id="CAH2052278.1"/>
    </source>
</evidence>
<evidence type="ECO:0000313" key="3">
    <source>
        <dbReference type="Proteomes" id="UP000836841"/>
    </source>
</evidence>
<dbReference type="Proteomes" id="UP000836841">
    <property type="component" value="Chromosome 3"/>
</dbReference>
<gene>
    <name evidence="2" type="ORF">TAV2_LOCUS8913</name>
</gene>
<feature type="region of interest" description="Disordered" evidence="1">
    <location>
        <begin position="105"/>
        <end position="222"/>
    </location>
</feature>